<organism evidence="2 3">
    <name type="scientific">Helianthus annuus</name>
    <name type="common">Common sunflower</name>
    <dbReference type="NCBI Taxonomy" id="4232"/>
    <lineage>
        <taxon>Eukaryota</taxon>
        <taxon>Viridiplantae</taxon>
        <taxon>Streptophyta</taxon>
        <taxon>Embryophyta</taxon>
        <taxon>Tracheophyta</taxon>
        <taxon>Spermatophyta</taxon>
        <taxon>Magnoliopsida</taxon>
        <taxon>eudicotyledons</taxon>
        <taxon>Gunneridae</taxon>
        <taxon>Pentapetalae</taxon>
        <taxon>asterids</taxon>
        <taxon>campanulids</taxon>
        <taxon>Asterales</taxon>
        <taxon>Asteraceae</taxon>
        <taxon>Asteroideae</taxon>
        <taxon>Heliantheae alliance</taxon>
        <taxon>Heliantheae</taxon>
        <taxon>Helianthus</taxon>
    </lineage>
</organism>
<sequence length="142" mass="16862">MAQQIIEYNIVYMRGGEWESLYNGTMRFNGWPETTQIFMTSDTSYAMFVDHIRENMLFIPGQEMDPRYIVHQGERRMSIIGMILRNERHYLQFLQHVRRHPQHQSVLMTVDPLSYVSVFSSFVQFSLLIDILCESICNSSRE</sequence>
<evidence type="ECO:0000313" key="1">
    <source>
        <dbReference type="EMBL" id="KAF5799593.1"/>
    </source>
</evidence>
<gene>
    <name evidence="2" type="ORF">HannXRQ_Chr07g0197891</name>
    <name evidence="1" type="ORF">HanXRQr2_Chr07g0306251</name>
</gene>
<name>A0A251UDL5_HELAN</name>
<reference evidence="2" key="2">
    <citation type="submission" date="2017-02" db="EMBL/GenBank/DDBJ databases">
        <title>Sunflower complete genome.</title>
        <authorList>
            <person name="Langlade N."/>
            <person name="Munos S."/>
        </authorList>
    </citation>
    <scope>NUCLEOTIDE SEQUENCE [LARGE SCALE GENOMIC DNA]</scope>
    <source>
        <tissue evidence="2">Leaves</tissue>
    </source>
</reference>
<accession>A0A251UDL5</accession>
<dbReference type="InParanoid" id="A0A251UDL5"/>
<proteinExistence type="predicted"/>
<reference evidence="1 3" key="1">
    <citation type="journal article" date="2017" name="Nature">
        <title>The sunflower genome provides insights into oil metabolism, flowering and Asterid evolution.</title>
        <authorList>
            <person name="Badouin H."/>
            <person name="Gouzy J."/>
            <person name="Grassa C.J."/>
            <person name="Murat F."/>
            <person name="Staton S.E."/>
            <person name="Cottret L."/>
            <person name="Lelandais-Briere C."/>
            <person name="Owens G.L."/>
            <person name="Carrere S."/>
            <person name="Mayjonade B."/>
            <person name="Legrand L."/>
            <person name="Gill N."/>
            <person name="Kane N.C."/>
            <person name="Bowers J.E."/>
            <person name="Hubner S."/>
            <person name="Bellec A."/>
            <person name="Berard A."/>
            <person name="Berges H."/>
            <person name="Blanchet N."/>
            <person name="Boniface M.C."/>
            <person name="Brunel D."/>
            <person name="Catrice O."/>
            <person name="Chaidir N."/>
            <person name="Claudel C."/>
            <person name="Donnadieu C."/>
            <person name="Faraut T."/>
            <person name="Fievet G."/>
            <person name="Helmstetter N."/>
            <person name="King M."/>
            <person name="Knapp S.J."/>
            <person name="Lai Z."/>
            <person name="Le Paslier M.C."/>
            <person name="Lippi Y."/>
            <person name="Lorenzon L."/>
            <person name="Mandel J.R."/>
            <person name="Marage G."/>
            <person name="Marchand G."/>
            <person name="Marquand E."/>
            <person name="Bret-Mestries E."/>
            <person name="Morien E."/>
            <person name="Nambeesan S."/>
            <person name="Nguyen T."/>
            <person name="Pegot-Espagnet P."/>
            <person name="Pouilly N."/>
            <person name="Raftis F."/>
            <person name="Sallet E."/>
            <person name="Schiex T."/>
            <person name="Thomas J."/>
            <person name="Vandecasteele C."/>
            <person name="Vares D."/>
            <person name="Vear F."/>
            <person name="Vautrin S."/>
            <person name="Crespi M."/>
            <person name="Mangin B."/>
            <person name="Burke J.M."/>
            <person name="Salse J."/>
            <person name="Munos S."/>
            <person name="Vincourt P."/>
            <person name="Rieseberg L.H."/>
            <person name="Langlade N.B."/>
        </authorList>
    </citation>
    <scope>NUCLEOTIDE SEQUENCE [LARGE SCALE GENOMIC DNA]</scope>
    <source>
        <strain evidence="3">cv. SF193</strain>
        <tissue evidence="1">Leaves</tissue>
    </source>
</reference>
<keyword evidence="3" id="KW-1185">Reference proteome</keyword>
<protein>
    <submittedName>
        <fullName evidence="2">Uncharacterized protein</fullName>
    </submittedName>
</protein>
<dbReference type="Proteomes" id="UP000215914">
    <property type="component" value="Chromosome 7"/>
</dbReference>
<dbReference type="Gramene" id="mRNA:HanXRQr2_Chr07g0306251">
    <property type="protein sequence ID" value="CDS:HanXRQr2_Chr07g0306251.1"/>
    <property type="gene ID" value="HanXRQr2_Chr07g0306251"/>
</dbReference>
<dbReference type="EMBL" id="CM007896">
    <property type="protein sequence ID" value="OTG20872.1"/>
    <property type="molecule type" value="Genomic_DNA"/>
</dbReference>
<evidence type="ECO:0000313" key="2">
    <source>
        <dbReference type="EMBL" id="OTG20872.1"/>
    </source>
</evidence>
<reference evidence="1" key="3">
    <citation type="submission" date="2020-06" db="EMBL/GenBank/DDBJ databases">
        <title>Helianthus annuus Genome sequencing and assembly Release 2.</title>
        <authorList>
            <person name="Gouzy J."/>
            <person name="Langlade N."/>
            <person name="Munos S."/>
        </authorList>
    </citation>
    <scope>NUCLEOTIDE SEQUENCE</scope>
    <source>
        <tissue evidence="1">Leaves</tissue>
    </source>
</reference>
<dbReference type="AlphaFoldDB" id="A0A251UDL5"/>
<dbReference type="EMBL" id="MNCJ02000322">
    <property type="protein sequence ID" value="KAF5799593.1"/>
    <property type="molecule type" value="Genomic_DNA"/>
</dbReference>
<evidence type="ECO:0000313" key="3">
    <source>
        <dbReference type="Proteomes" id="UP000215914"/>
    </source>
</evidence>